<dbReference type="InterPro" id="IPR027477">
    <property type="entry name" value="Succ_DH/fumarate_Rdtase_cat_sf"/>
</dbReference>
<dbReference type="InterPro" id="IPR011803">
    <property type="entry name" value="AprA"/>
</dbReference>
<evidence type="ECO:0000313" key="5">
    <source>
        <dbReference type="EMBL" id="SHH81796.1"/>
    </source>
</evidence>
<dbReference type="Gene3D" id="3.50.50.60">
    <property type="entry name" value="FAD/NAD(P)-binding domain"/>
    <property type="match status" value="1"/>
</dbReference>
<dbReference type="NCBIfam" id="TIGR02061">
    <property type="entry name" value="aprA"/>
    <property type="match status" value="1"/>
</dbReference>
<feature type="domain" description="FAD-dependent oxidoreductase 2 FAD-binding" evidence="4">
    <location>
        <begin position="25"/>
        <end position="269"/>
    </location>
</feature>
<dbReference type="PANTHER" id="PTHR11632">
    <property type="entry name" value="SUCCINATE DEHYDROGENASE 2 FLAVOPROTEIN SUBUNIT"/>
    <property type="match status" value="1"/>
</dbReference>
<evidence type="ECO:0000256" key="1">
    <source>
        <dbReference type="ARBA" id="ARBA00001974"/>
    </source>
</evidence>
<name>A0A1M5W2Q4_9BACT</name>
<dbReference type="GO" id="GO:0050660">
    <property type="term" value="F:flavin adenine dinucleotide binding"/>
    <property type="evidence" value="ECO:0007669"/>
    <property type="project" value="TreeGrafter"/>
</dbReference>
<dbReference type="OrthoDB" id="9806724at2"/>
<dbReference type="PIRSF" id="PIRSF000171">
    <property type="entry name" value="SDHA_APRA_LASPO"/>
    <property type="match status" value="1"/>
</dbReference>
<dbReference type="InterPro" id="IPR003953">
    <property type="entry name" value="FAD-dep_OxRdtase_2_FAD-bd"/>
</dbReference>
<dbReference type="RefSeq" id="WP_073375790.1">
    <property type="nucleotide sequence ID" value="NZ_FQXS01000010.1"/>
</dbReference>
<keyword evidence="2" id="KW-0285">Flavoprotein</keyword>
<proteinExistence type="predicted"/>
<keyword evidence="6" id="KW-1185">Reference proteome</keyword>
<dbReference type="SUPFAM" id="SSF56425">
    <property type="entry name" value="Succinate dehydrogenase/fumarate reductase flavoprotein, catalytic domain"/>
    <property type="match status" value="1"/>
</dbReference>
<accession>A0A1M5W2Q4</accession>
<keyword evidence="3" id="KW-0560">Oxidoreductase</keyword>
<evidence type="ECO:0000256" key="2">
    <source>
        <dbReference type="ARBA" id="ARBA00022630"/>
    </source>
</evidence>
<dbReference type="STRING" id="1121409.SAMN02745124_02062"/>
<dbReference type="SUPFAM" id="SSF51905">
    <property type="entry name" value="FAD/NAD(P)-binding domain"/>
    <property type="match status" value="1"/>
</dbReference>
<dbReference type="GO" id="GO:0005886">
    <property type="term" value="C:plasma membrane"/>
    <property type="evidence" value="ECO:0007669"/>
    <property type="project" value="TreeGrafter"/>
</dbReference>
<evidence type="ECO:0000259" key="4">
    <source>
        <dbReference type="Pfam" id="PF00890"/>
    </source>
</evidence>
<dbReference type="GO" id="GO:0009055">
    <property type="term" value="F:electron transfer activity"/>
    <property type="evidence" value="ECO:0007669"/>
    <property type="project" value="TreeGrafter"/>
</dbReference>
<evidence type="ECO:0000313" key="6">
    <source>
        <dbReference type="Proteomes" id="UP000184139"/>
    </source>
</evidence>
<dbReference type="GO" id="GO:0000104">
    <property type="term" value="F:succinate dehydrogenase activity"/>
    <property type="evidence" value="ECO:0007669"/>
    <property type="project" value="TreeGrafter"/>
</dbReference>
<dbReference type="Proteomes" id="UP000184139">
    <property type="component" value="Unassembled WGS sequence"/>
</dbReference>
<dbReference type="InterPro" id="IPR037099">
    <property type="entry name" value="Fum_R/Succ_DH_flav-like_C_sf"/>
</dbReference>
<organism evidence="5 6">
    <name type="scientific">Desulfofustis glycolicus DSM 9705</name>
    <dbReference type="NCBI Taxonomy" id="1121409"/>
    <lineage>
        <taxon>Bacteria</taxon>
        <taxon>Pseudomonadati</taxon>
        <taxon>Thermodesulfobacteriota</taxon>
        <taxon>Desulfobulbia</taxon>
        <taxon>Desulfobulbales</taxon>
        <taxon>Desulfocapsaceae</taxon>
        <taxon>Desulfofustis</taxon>
    </lineage>
</organism>
<dbReference type="AlphaFoldDB" id="A0A1M5W2Q4"/>
<comment type="cofactor">
    <cofactor evidence="1">
        <name>FAD</name>
        <dbReference type="ChEBI" id="CHEBI:57692"/>
    </cofactor>
</comment>
<sequence>MALPNKPKGELKATVNPEVVEMDVDALIVGGGMAACGTAFEIKKWAPDDMKILLVDKAALERSGAVAQGLSAINTYIGENPIKDYVKMVRNDLMGVIREDLVYDCGRHVDESVKLFEEWGLPVWKKGADGENLDGAKPAKSLREGGTPVRTGKWQIMINGESYKCIVAEPAKTALGDDNILERVFIVKLLLDKNKPNQIAGAAGFSVRENKVYVIKCKTAVVACGGAVNIFRPRSTGEGKGRAWYPVWNAGSTYTLAAQVGATLTMMENRFTPSRFKDGYGPVGAWFLLFKAKVSNGLGEFYAGGEAAKAELHKYLPYGDSPVTPTCLRNHLMLNELKEGRGPIYMATEVALNAFLEERRASGMDEKELKKFWKHLESEAWEDFLDMSVGQAGLWAGMNVEPEKVGSEIMPTEPYMLGSHSGCCGIWTSGPNEDWVPDVQNESRVHKYKWGYNRMTTVDGLFTAGDGVGASGHKFSSGSHAEGRIVAKQMVKFCRDNADFKPELKQTAQEIADEIYAPVKRYHEFVGVSTAEDVNPNYCKPAGLMMRLMKATDEYGGGVATYYMTSGKLLNICLDLLQLLREDAEKMAAGDLHELLRCWENYHRIWCVETHIRHMEFRKESRYPGFYYRSDYPVIDDENWRCFVNSTFNPETKEWKCEKVECLSIVETDPWL</sequence>
<dbReference type="GO" id="GO:0009061">
    <property type="term" value="P:anaerobic respiration"/>
    <property type="evidence" value="ECO:0007669"/>
    <property type="project" value="TreeGrafter"/>
</dbReference>
<reference evidence="5 6" key="1">
    <citation type="submission" date="2016-11" db="EMBL/GenBank/DDBJ databases">
        <authorList>
            <person name="Jaros S."/>
            <person name="Januszkiewicz K."/>
            <person name="Wedrychowicz H."/>
        </authorList>
    </citation>
    <scope>NUCLEOTIDE SEQUENCE [LARGE SCALE GENOMIC DNA]</scope>
    <source>
        <strain evidence="5 6">DSM 9705</strain>
    </source>
</reference>
<dbReference type="InterPro" id="IPR036188">
    <property type="entry name" value="FAD/NAD-bd_sf"/>
</dbReference>
<dbReference type="Pfam" id="PF00890">
    <property type="entry name" value="FAD_binding_2"/>
    <property type="match status" value="1"/>
</dbReference>
<dbReference type="EMBL" id="FQXS01000010">
    <property type="protein sequence ID" value="SHH81796.1"/>
    <property type="molecule type" value="Genomic_DNA"/>
</dbReference>
<dbReference type="Gene3D" id="3.90.700.10">
    <property type="entry name" value="Succinate dehydrogenase/fumarate reductase flavoprotein, catalytic domain"/>
    <property type="match status" value="1"/>
</dbReference>
<dbReference type="InterPro" id="IPR030664">
    <property type="entry name" value="SdhA/FrdA/AprA"/>
</dbReference>
<evidence type="ECO:0000256" key="3">
    <source>
        <dbReference type="ARBA" id="ARBA00023002"/>
    </source>
</evidence>
<dbReference type="SUPFAM" id="SSF46977">
    <property type="entry name" value="Succinate dehydrogenase/fumarate reductase flavoprotein C-terminal domain"/>
    <property type="match status" value="1"/>
</dbReference>
<gene>
    <name evidence="5" type="ORF">SAMN02745124_02062</name>
</gene>
<protein>
    <submittedName>
        <fullName evidence="5">Dissimilatory adenylylsulfate reductase alpha subunit</fullName>
    </submittedName>
</protein>
<dbReference type="PANTHER" id="PTHR11632:SF51">
    <property type="entry name" value="SUCCINATE DEHYDROGENASE [UBIQUINONE] FLAVOPROTEIN SUBUNIT, MITOCHONDRIAL"/>
    <property type="match status" value="1"/>
</dbReference>